<evidence type="ECO:0000256" key="1">
    <source>
        <dbReference type="ARBA" id="ARBA00022448"/>
    </source>
</evidence>
<evidence type="ECO:0000313" key="6">
    <source>
        <dbReference type="Proteomes" id="UP000587760"/>
    </source>
</evidence>
<feature type="domain" description="ABC transporter" evidence="4">
    <location>
        <begin position="1"/>
        <end position="235"/>
    </location>
</feature>
<evidence type="ECO:0000256" key="3">
    <source>
        <dbReference type="ARBA" id="ARBA00022840"/>
    </source>
</evidence>
<evidence type="ECO:0000256" key="2">
    <source>
        <dbReference type="ARBA" id="ARBA00022741"/>
    </source>
</evidence>
<dbReference type="SMART" id="SM00382">
    <property type="entry name" value="AAA"/>
    <property type="match status" value="1"/>
</dbReference>
<keyword evidence="3 5" id="KW-0067">ATP-binding</keyword>
<protein>
    <submittedName>
        <fullName evidence="5">Phospholipid/cholesterol/gamma-HCH transport system ATP-binding protein</fullName>
    </submittedName>
</protein>
<dbReference type="PANTHER" id="PTHR43023:SF6">
    <property type="entry name" value="INTERMEMBRANE PHOSPHOLIPID TRANSPORT SYSTEM ATP-BINDING PROTEIN MLAF"/>
    <property type="match status" value="1"/>
</dbReference>
<dbReference type="GO" id="GO:0016887">
    <property type="term" value="F:ATP hydrolysis activity"/>
    <property type="evidence" value="ECO:0007669"/>
    <property type="project" value="InterPro"/>
</dbReference>
<keyword evidence="2" id="KW-0547">Nucleotide-binding</keyword>
<accession>A0A841R492</accession>
<dbReference type="RefSeq" id="WP_184742638.1">
    <property type="nucleotide sequence ID" value="NZ_JACHGJ010000001.1"/>
</dbReference>
<proteinExistence type="predicted"/>
<reference evidence="5 6" key="1">
    <citation type="submission" date="2020-08" db="EMBL/GenBank/DDBJ databases">
        <title>Genomic Encyclopedia of Type Strains, Phase IV (KMG-IV): sequencing the most valuable type-strain genomes for metagenomic binning, comparative biology and taxonomic classification.</title>
        <authorList>
            <person name="Goeker M."/>
        </authorList>
    </citation>
    <scope>NUCLEOTIDE SEQUENCE [LARGE SCALE GENOMIC DNA]</scope>
    <source>
        <strain evidence="5 6">DSM 2461</strain>
    </source>
</reference>
<dbReference type="SUPFAM" id="SSF52540">
    <property type="entry name" value="P-loop containing nucleoside triphosphate hydrolases"/>
    <property type="match status" value="1"/>
</dbReference>
<keyword evidence="1" id="KW-0813">Transport</keyword>
<comment type="caution">
    <text evidence="5">The sequence shown here is derived from an EMBL/GenBank/DDBJ whole genome shotgun (WGS) entry which is preliminary data.</text>
</comment>
<evidence type="ECO:0000313" key="5">
    <source>
        <dbReference type="EMBL" id="MBB6478623.1"/>
    </source>
</evidence>
<evidence type="ECO:0000259" key="4">
    <source>
        <dbReference type="PROSITE" id="PS50893"/>
    </source>
</evidence>
<dbReference type="InterPro" id="IPR003439">
    <property type="entry name" value="ABC_transporter-like_ATP-bd"/>
</dbReference>
<dbReference type="GO" id="GO:0005524">
    <property type="term" value="F:ATP binding"/>
    <property type="evidence" value="ECO:0007669"/>
    <property type="project" value="UniProtKB-KW"/>
</dbReference>
<sequence>MKDVTLQFEGETVLKSINLEIKPESSTVIFGRSGSGKTTLLKAMAGLIRIDDGEVLYNGDNIAKMNESDFFEMQAQSGFVFQDAALWANKTIYDNLAIPLRILRPGMNAVDIDKRIRSAVDMLAVRENLLIRPSAISSGERKIISFLRALMTDPDILFLDEPAVSLDKKSSRRIHNLIKELNEEKKTIITVTNDFSLARMIADNLIIIEGGSVIRQGCFSEILTYEDKDIEDIIEDIKGQV</sequence>
<dbReference type="InterPro" id="IPR027417">
    <property type="entry name" value="P-loop_NTPase"/>
</dbReference>
<dbReference type="AlphaFoldDB" id="A0A841R492"/>
<dbReference type="Proteomes" id="UP000587760">
    <property type="component" value="Unassembled WGS sequence"/>
</dbReference>
<dbReference type="Pfam" id="PF00005">
    <property type="entry name" value="ABC_tran"/>
    <property type="match status" value="1"/>
</dbReference>
<organism evidence="5 6">
    <name type="scientific">Spirochaeta isovalerica</name>
    <dbReference type="NCBI Taxonomy" id="150"/>
    <lineage>
        <taxon>Bacteria</taxon>
        <taxon>Pseudomonadati</taxon>
        <taxon>Spirochaetota</taxon>
        <taxon>Spirochaetia</taxon>
        <taxon>Spirochaetales</taxon>
        <taxon>Spirochaetaceae</taxon>
        <taxon>Spirochaeta</taxon>
    </lineage>
</organism>
<dbReference type="Gene3D" id="3.40.50.300">
    <property type="entry name" value="P-loop containing nucleotide triphosphate hydrolases"/>
    <property type="match status" value="1"/>
</dbReference>
<dbReference type="InterPro" id="IPR003593">
    <property type="entry name" value="AAA+_ATPase"/>
</dbReference>
<name>A0A841R492_9SPIO</name>
<dbReference type="EMBL" id="JACHGJ010000001">
    <property type="protein sequence ID" value="MBB6478623.1"/>
    <property type="molecule type" value="Genomic_DNA"/>
</dbReference>
<gene>
    <name evidence="5" type="ORF">HNR50_000256</name>
</gene>
<keyword evidence="6" id="KW-1185">Reference proteome</keyword>
<dbReference type="PANTHER" id="PTHR43023">
    <property type="entry name" value="PROTEIN TRIGALACTOSYLDIACYLGLYCEROL 3, CHLOROPLASTIC"/>
    <property type="match status" value="1"/>
</dbReference>
<dbReference type="PROSITE" id="PS50893">
    <property type="entry name" value="ABC_TRANSPORTER_2"/>
    <property type="match status" value="1"/>
</dbReference>